<name>A0A5A8DTI6_CAFRO</name>
<accession>A0A5A8DTI6</accession>
<feature type="region of interest" description="Disordered" evidence="4">
    <location>
        <begin position="659"/>
        <end position="690"/>
    </location>
</feature>
<evidence type="ECO:0000256" key="3">
    <source>
        <dbReference type="ARBA" id="ARBA00022694"/>
    </source>
</evidence>
<evidence type="ECO:0000256" key="4">
    <source>
        <dbReference type="SAM" id="MobiDB-lite"/>
    </source>
</evidence>
<evidence type="ECO:0000259" key="6">
    <source>
        <dbReference type="PROSITE" id="PS00022"/>
    </source>
</evidence>
<keyword evidence="3" id="KW-0819">tRNA processing</keyword>
<dbReference type="Gene3D" id="3.20.20.140">
    <property type="entry name" value="Metal-dependent hydrolases"/>
    <property type="match status" value="1"/>
</dbReference>
<feature type="domain" description="EGF-like" evidence="6">
    <location>
        <begin position="308"/>
        <end position="319"/>
    </location>
</feature>
<organism evidence="7 8">
    <name type="scientific">Cafeteria roenbergensis</name>
    <name type="common">Marine flagellate</name>
    <dbReference type="NCBI Taxonomy" id="33653"/>
    <lineage>
        <taxon>Eukaryota</taxon>
        <taxon>Sar</taxon>
        <taxon>Stramenopiles</taxon>
        <taxon>Bigyra</taxon>
        <taxon>Opalozoa</taxon>
        <taxon>Bicosoecida</taxon>
        <taxon>Cafeteriaceae</taxon>
        <taxon>Cafeteria</taxon>
    </lineage>
</organism>
<feature type="transmembrane region" description="Helical" evidence="5">
    <location>
        <begin position="632"/>
        <end position="655"/>
    </location>
</feature>
<comment type="caution">
    <text evidence="7">The sequence shown here is derived from an EMBL/GenBank/DDBJ whole genome shotgun (WGS) entry which is preliminary data.</text>
</comment>
<keyword evidence="5" id="KW-1133">Transmembrane helix</keyword>
<dbReference type="SUPFAM" id="SSF89550">
    <property type="entry name" value="PHP domain-like"/>
    <property type="match status" value="1"/>
</dbReference>
<feature type="transmembrane region" description="Helical" evidence="5">
    <location>
        <begin position="437"/>
        <end position="456"/>
    </location>
</feature>
<keyword evidence="5" id="KW-0812">Transmembrane</keyword>
<dbReference type="GO" id="GO:0008033">
    <property type="term" value="P:tRNA processing"/>
    <property type="evidence" value="ECO:0007669"/>
    <property type="project" value="UniProtKB-KW"/>
</dbReference>
<dbReference type="InterPro" id="IPR000742">
    <property type="entry name" value="EGF"/>
</dbReference>
<gene>
    <name evidence="7" type="ORF">FNF31_00468</name>
</gene>
<feature type="transmembrane region" description="Helical" evidence="5">
    <location>
        <begin position="599"/>
        <end position="620"/>
    </location>
</feature>
<dbReference type="GO" id="GO:0005634">
    <property type="term" value="C:nucleus"/>
    <property type="evidence" value="ECO:0007669"/>
    <property type="project" value="UniProtKB-SubCell"/>
</dbReference>
<proteinExistence type="inferred from homology"/>
<dbReference type="InterPro" id="IPR002738">
    <property type="entry name" value="RNase_P_p30"/>
</dbReference>
<comment type="similarity">
    <text evidence="2">Belongs to the eukaryotic/archaeal RNase P protein component 3 family.</text>
</comment>
<evidence type="ECO:0000313" key="8">
    <source>
        <dbReference type="Proteomes" id="UP000325113"/>
    </source>
</evidence>
<dbReference type="AlphaFoldDB" id="A0A5A8DTI6"/>
<keyword evidence="5" id="KW-0472">Membrane</keyword>
<evidence type="ECO:0000256" key="1">
    <source>
        <dbReference type="ARBA" id="ARBA00004123"/>
    </source>
</evidence>
<feature type="transmembrane region" description="Helical" evidence="5">
    <location>
        <begin position="508"/>
        <end position="528"/>
    </location>
</feature>
<dbReference type="PROSITE" id="PS00022">
    <property type="entry name" value="EGF_1"/>
    <property type="match status" value="1"/>
</dbReference>
<evidence type="ECO:0000313" key="7">
    <source>
        <dbReference type="EMBL" id="KAA0168588.1"/>
    </source>
</evidence>
<evidence type="ECO:0000256" key="5">
    <source>
        <dbReference type="SAM" id="Phobius"/>
    </source>
</evidence>
<evidence type="ECO:0000256" key="2">
    <source>
        <dbReference type="ARBA" id="ARBA00007331"/>
    </source>
</evidence>
<comment type="subcellular location">
    <subcellularLocation>
        <location evidence="1">Nucleus</location>
    </subcellularLocation>
</comment>
<sequence>MDGRLTIKRDSRARRAKPVYHNLSVPYDSGKLDRASISRTLGAAATAGYSVLAVNNLVPVPLKARDANRFGDGLAVVLPHEPDPEPAGAGGRRAAIQGPQRALQPLVSPFRPEQAAGTGVRPPRQLSRITLTCDGDRDGGAARLAEALNRPEPGTYDLVAACPASEAALAACLATGRVDIISIDCAARPDLALRPSLFSQLEAAGAFLELSVGPALRDRSARRHFFALLERAWRCTRGGKRLIVSTDPLSVLDARGPMDVAALCASSGVLSMDAALTMPLGPGPAPAGAATCPVACGDHGFCGGQGKCVCMPWWSGDGCEVSFSGAVGEWQLDAIMWTAAAIHGIAILMPKPMGGTCCKPSGLASFDVPEGVCRCCWIPLDCRGCCHGRERAVAAGILAVASTVRVAWIAERRGVGVMDDFAFLVVDVMLLRVPQCLWAWAFMLMAVVWKDIAAAASGGSATERFRCGMNALGATLTATVLTVTLVGAPLLSTDEALGLVMYHVGDGALALVIGVLVVGGMVTVWRVLGVLHRYRAQLIAEAPGGFEHGRLCCSCAPRTCAALCTPIRIGGGSHGAATVEGAEAATFAAVYEALRQTTIGMFGGIVLSIALIVAVGLEAGLPLSTNKTPVGYAVYLAVYLACECAGSALLAFMTWPRTAASPSPRSTPGPDTDEDRSYLREGSEVDSLNW</sequence>
<dbReference type="Pfam" id="PF01876">
    <property type="entry name" value="RNase_P_p30"/>
    <property type="match status" value="1"/>
</dbReference>
<reference evidence="7 8" key="1">
    <citation type="submission" date="2019-07" db="EMBL/GenBank/DDBJ databases">
        <title>Genomes of Cafeteria roenbergensis.</title>
        <authorList>
            <person name="Fischer M.G."/>
            <person name="Hackl T."/>
            <person name="Roman M."/>
        </authorList>
    </citation>
    <scope>NUCLEOTIDE SEQUENCE [LARGE SCALE GENOMIC DNA]</scope>
    <source>
        <strain evidence="7 8">Cflag</strain>
    </source>
</reference>
<dbReference type="InterPro" id="IPR016195">
    <property type="entry name" value="Pol/histidinol_Pase-like"/>
</dbReference>
<dbReference type="PANTHER" id="PTHR13031">
    <property type="entry name" value="RIBONUCLEASE P SUBUNIT P30"/>
    <property type="match status" value="1"/>
</dbReference>
<dbReference type="EMBL" id="VLTM01000002">
    <property type="protein sequence ID" value="KAA0168588.1"/>
    <property type="molecule type" value="Genomic_DNA"/>
</dbReference>
<dbReference type="Proteomes" id="UP000325113">
    <property type="component" value="Unassembled WGS sequence"/>
</dbReference>
<protein>
    <recommendedName>
        <fullName evidence="6">EGF-like domain-containing protein</fullName>
    </recommendedName>
</protein>
<dbReference type="PANTHER" id="PTHR13031:SF0">
    <property type="entry name" value="RIBONUCLEASE P PROTEIN SUBUNIT P30"/>
    <property type="match status" value="1"/>
</dbReference>
<dbReference type="GO" id="GO:0003723">
    <property type="term" value="F:RNA binding"/>
    <property type="evidence" value="ECO:0007669"/>
    <property type="project" value="TreeGrafter"/>
</dbReference>
<feature type="transmembrane region" description="Helical" evidence="5">
    <location>
        <begin position="468"/>
        <end position="488"/>
    </location>
</feature>